<keyword evidence="1" id="KW-0812">Transmembrane</keyword>
<dbReference type="AlphaFoldDB" id="A0A0A9GBN8"/>
<reference evidence="2" key="2">
    <citation type="journal article" date="2015" name="Data Brief">
        <title>Shoot transcriptome of the giant reed, Arundo donax.</title>
        <authorList>
            <person name="Barrero R.A."/>
            <person name="Guerrero F.D."/>
            <person name="Moolhuijzen P."/>
            <person name="Goolsby J.A."/>
            <person name="Tidwell J."/>
            <person name="Bellgard S.E."/>
            <person name="Bellgard M.I."/>
        </authorList>
    </citation>
    <scope>NUCLEOTIDE SEQUENCE</scope>
    <source>
        <tissue evidence="2">Shoot tissue taken approximately 20 cm above the soil surface</tissue>
    </source>
</reference>
<name>A0A0A9GBN8_ARUDO</name>
<accession>A0A0A9GBN8</accession>
<evidence type="ECO:0000313" key="2">
    <source>
        <dbReference type="EMBL" id="JAE21912.1"/>
    </source>
</evidence>
<keyword evidence="1" id="KW-1133">Transmembrane helix</keyword>
<feature type="transmembrane region" description="Helical" evidence="1">
    <location>
        <begin position="12"/>
        <end position="32"/>
    </location>
</feature>
<sequence>MLSHFVLWFKDQLFLCLCLIYDSLPLITYPMWGCFLGREGPRNLYAIVHTLCYGAYLA</sequence>
<proteinExistence type="predicted"/>
<evidence type="ECO:0000256" key="1">
    <source>
        <dbReference type="SAM" id="Phobius"/>
    </source>
</evidence>
<reference evidence="2" key="1">
    <citation type="submission" date="2014-09" db="EMBL/GenBank/DDBJ databases">
        <authorList>
            <person name="Magalhaes I.L.F."/>
            <person name="Oliveira U."/>
            <person name="Santos F.R."/>
            <person name="Vidigal T.H.D.A."/>
            <person name="Brescovit A.D."/>
            <person name="Santos A.J."/>
        </authorList>
    </citation>
    <scope>NUCLEOTIDE SEQUENCE</scope>
    <source>
        <tissue evidence="2">Shoot tissue taken approximately 20 cm above the soil surface</tissue>
    </source>
</reference>
<keyword evidence="1" id="KW-0472">Membrane</keyword>
<protein>
    <submittedName>
        <fullName evidence="2">Uncharacterized protein</fullName>
    </submittedName>
</protein>
<dbReference type="EMBL" id="GBRH01175984">
    <property type="protein sequence ID" value="JAE21912.1"/>
    <property type="molecule type" value="Transcribed_RNA"/>
</dbReference>
<organism evidence="2">
    <name type="scientific">Arundo donax</name>
    <name type="common">Giant reed</name>
    <name type="synonym">Donax arundinaceus</name>
    <dbReference type="NCBI Taxonomy" id="35708"/>
    <lineage>
        <taxon>Eukaryota</taxon>
        <taxon>Viridiplantae</taxon>
        <taxon>Streptophyta</taxon>
        <taxon>Embryophyta</taxon>
        <taxon>Tracheophyta</taxon>
        <taxon>Spermatophyta</taxon>
        <taxon>Magnoliopsida</taxon>
        <taxon>Liliopsida</taxon>
        <taxon>Poales</taxon>
        <taxon>Poaceae</taxon>
        <taxon>PACMAD clade</taxon>
        <taxon>Arundinoideae</taxon>
        <taxon>Arundineae</taxon>
        <taxon>Arundo</taxon>
    </lineage>
</organism>